<keyword evidence="2 3" id="KW-0663">Pyridoxal phosphate</keyword>
<dbReference type="Pfam" id="PF00202">
    <property type="entry name" value="Aminotran_3"/>
    <property type="match status" value="1"/>
</dbReference>
<dbReference type="InterPro" id="IPR015421">
    <property type="entry name" value="PyrdxlP-dep_Trfase_major"/>
</dbReference>
<dbReference type="InterPro" id="IPR005814">
    <property type="entry name" value="Aminotrans_3"/>
</dbReference>
<evidence type="ECO:0000256" key="3">
    <source>
        <dbReference type="RuleBase" id="RU003560"/>
    </source>
</evidence>
<dbReference type="PROSITE" id="PS00600">
    <property type="entry name" value="AA_TRANSFER_CLASS_3"/>
    <property type="match status" value="1"/>
</dbReference>
<organism evidence="5">
    <name type="scientific">Cuerna arida</name>
    <dbReference type="NCBI Taxonomy" id="1464854"/>
    <lineage>
        <taxon>Eukaryota</taxon>
        <taxon>Metazoa</taxon>
        <taxon>Ecdysozoa</taxon>
        <taxon>Arthropoda</taxon>
        <taxon>Hexapoda</taxon>
        <taxon>Insecta</taxon>
        <taxon>Pterygota</taxon>
        <taxon>Neoptera</taxon>
        <taxon>Paraneoptera</taxon>
        <taxon>Hemiptera</taxon>
        <taxon>Auchenorrhyncha</taxon>
        <taxon>Membracoidea</taxon>
        <taxon>Cicadellidae</taxon>
        <taxon>Cicadellinae</taxon>
        <taxon>Proconiini</taxon>
        <taxon>Cuerna</taxon>
    </lineage>
</organism>
<dbReference type="Gene3D" id="3.90.1150.10">
    <property type="entry name" value="Aspartate Aminotransferase, domain 1"/>
    <property type="match status" value="1"/>
</dbReference>
<accession>A0A1B6FLV2</accession>
<feature type="region of interest" description="Disordered" evidence="4">
    <location>
        <begin position="455"/>
        <end position="490"/>
    </location>
</feature>
<reference evidence="5" key="1">
    <citation type="submission" date="2015-11" db="EMBL/GenBank/DDBJ databases">
        <title>De novo transcriptome assembly of four potential Pierce s Disease insect vectors from Arizona vineyards.</title>
        <authorList>
            <person name="Tassone E.E."/>
        </authorList>
    </citation>
    <scope>NUCLEOTIDE SEQUENCE</scope>
</reference>
<dbReference type="AlphaFoldDB" id="A0A1B6FLV2"/>
<dbReference type="Gene3D" id="3.40.640.10">
    <property type="entry name" value="Type I PLP-dependent aspartate aminotransferase-like (Major domain)"/>
    <property type="match status" value="1"/>
</dbReference>
<evidence type="ECO:0000256" key="4">
    <source>
        <dbReference type="SAM" id="MobiDB-lite"/>
    </source>
</evidence>
<gene>
    <name evidence="5" type="ORF">g.17541</name>
</gene>
<sequence>IWSDMSNDTNDPLISIEENIQLRDQHIAESCELHFNDNPMKIVRSKDQYLFDEMGNKYLDFVSRITNVGHCNSAVVEAACEQMSQLSMAVGSEISRVQHKLTKLLLSTLPPSFEVVLYTNSGAEANDLALQMIRNYTNRIDIMVVDGSFHGTGNLLVDISPRAFRISSTGKKPWVHVISVPDTFRGLHSGDPDAGEKYFQDAKKVIERALLKNHEIAGFICEPIMVVHGVLIPPSDWLNKIYSYIHELGGLVIADEIQCGMGRTGDNFWAFQGQNAVPDIITVGKPLGNGHPIGAVITSRKIAATVKNAEQIYKCDPVGAAISMTVINVMQEQQLMENARNLGSFLAEGFKKLQANLSMIGDVRQKGLIVGVDIIRSRGSKKPAPDVAEEISNNLRRERILVGCEGDYKNVLLFLPALCITKEDCVDVITTLEKIIKSVELVYLDELYDIINAPDSPEEPSTSLHVQPSELENVEDPYTSSSMHPYDALD</sequence>
<dbReference type="SUPFAM" id="SSF53383">
    <property type="entry name" value="PLP-dependent transferases"/>
    <property type="match status" value="1"/>
</dbReference>
<evidence type="ECO:0000256" key="1">
    <source>
        <dbReference type="ARBA" id="ARBA00008954"/>
    </source>
</evidence>
<feature type="non-terminal residue" evidence="5">
    <location>
        <position position="1"/>
    </location>
</feature>
<dbReference type="InterPro" id="IPR049704">
    <property type="entry name" value="Aminotrans_3_PPA_site"/>
</dbReference>
<dbReference type="CDD" id="cd00610">
    <property type="entry name" value="OAT_like"/>
    <property type="match status" value="1"/>
</dbReference>
<dbReference type="GO" id="GO:0008483">
    <property type="term" value="F:transaminase activity"/>
    <property type="evidence" value="ECO:0007669"/>
    <property type="project" value="InterPro"/>
</dbReference>
<protein>
    <submittedName>
        <fullName evidence="5">Uncharacterized protein</fullName>
    </submittedName>
</protein>
<dbReference type="PANTHER" id="PTHR45688">
    <property type="match status" value="1"/>
</dbReference>
<dbReference type="InterPro" id="IPR015422">
    <property type="entry name" value="PyrdxlP-dep_Trfase_small"/>
</dbReference>
<dbReference type="InterPro" id="IPR015424">
    <property type="entry name" value="PyrdxlP-dep_Trfase"/>
</dbReference>
<comment type="similarity">
    <text evidence="1 3">Belongs to the class-III pyridoxal-phosphate-dependent aminotransferase family.</text>
</comment>
<name>A0A1B6FLV2_9HEMI</name>
<evidence type="ECO:0000313" key="5">
    <source>
        <dbReference type="EMBL" id="JAS51141.1"/>
    </source>
</evidence>
<dbReference type="GO" id="GO:0005739">
    <property type="term" value="C:mitochondrion"/>
    <property type="evidence" value="ECO:0007669"/>
    <property type="project" value="TreeGrafter"/>
</dbReference>
<evidence type="ECO:0000256" key="2">
    <source>
        <dbReference type="ARBA" id="ARBA00022898"/>
    </source>
</evidence>
<dbReference type="PIRSF" id="PIRSF000521">
    <property type="entry name" value="Transaminase_4ab_Lys_Orn"/>
    <property type="match status" value="1"/>
</dbReference>
<proteinExistence type="inferred from homology"/>
<dbReference type="EMBL" id="GECZ01018628">
    <property type="protein sequence ID" value="JAS51141.1"/>
    <property type="molecule type" value="Transcribed_RNA"/>
</dbReference>
<dbReference type="PANTHER" id="PTHR45688:SF13">
    <property type="entry name" value="ALANINE--GLYOXYLATE AMINOTRANSFERASE 2-LIKE"/>
    <property type="match status" value="1"/>
</dbReference>
<dbReference type="GO" id="GO:0030170">
    <property type="term" value="F:pyridoxal phosphate binding"/>
    <property type="evidence" value="ECO:0007669"/>
    <property type="project" value="InterPro"/>
</dbReference>